<keyword evidence="4 9" id="KW-0812">Transmembrane</keyword>
<feature type="transmembrane region" description="Helical" evidence="9">
    <location>
        <begin position="398"/>
        <end position="419"/>
    </location>
</feature>
<comment type="caution">
    <text evidence="11">The sequence shown here is derived from an EMBL/GenBank/DDBJ whole genome shotgun (WGS) entry which is preliminary data.</text>
</comment>
<feature type="transmembrane region" description="Helical" evidence="9">
    <location>
        <begin position="365"/>
        <end position="386"/>
    </location>
</feature>
<evidence type="ECO:0000256" key="8">
    <source>
        <dbReference type="SAM" id="MobiDB-lite"/>
    </source>
</evidence>
<evidence type="ECO:0000256" key="4">
    <source>
        <dbReference type="ARBA" id="ARBA00022692"/>
    </source>
</evidence>
<evidence type="ECO:0000256" key="3">
    <source>
        <dbReference type="ARBA" id="ARBA00022448"/>
    </source>
</evidence>
<comment type="catalytic activity">
    <reaction evidence="7">
        <text>myo-inositol(out) + H(+)(out) = myo-inositol(in) + H(+)(in)</text>
        <dbReference type="Rhea" id="RHEA:60364"/>
        <dbReference type="ChEBI" id="CHEBI:15378"/>
        <dbReference type="ChEBI" id="CHEBI:17268"/>
    </reaction>
</comment>
<feature type="transmembrane region" description="Helical" evidence="9">
    <location>
        <begin position="439"/>
        <end position="459"/>
    </location>
</feature>
<name>A0A5N5QB08_9AGAM</name>
<dbReference type="InterPro" id="IPR036259">
    <property type="entry name" value="MFS_trans_sf"/>
</dbReference>
<organism evidence="11 12">
    <name type="scientific">Ceratobasidium theobromae</name>
    <dbReference type="NCBI Taxonomy" id="1582974"/>
    <lineage>
        <taxon>Eukaryota</taxon>
        <taxon>Fungi</taxon>
        <taxon>Dikarya</taxon>
        <taxon>Basidiomycota</taxon>
        <taxon>Agaricomycotina</taxon>
        <taxon>Agaricomycetes</taxon>
        <taxon>Cantharellales</taxon>
        <taxon>Ceratobasidiaceae</taxon>
        <taxon>Ceratobasidium</taxon>
    </lineage>
</organism>
<dbReference type="Gene3D" id="1.20.1250.20">
    <property type="entry name" value="MFS general substrate transporter like domains"/>
    <property type="match status" value="1"/>
</dbReference>
<feature type="transmembrane region" description="Helical" evidence="9">
    <location>
        <begin position="78"/>
        <end position="98"/>
    </location>
</feature>
<evidence type="ECO:0000259" key="10">
    <source>
        <dbReference type="PROSITE" id="PS50850"/>
    </source>
</evidence>
<dbReference type="GO" id="GO:0005351">
    <property type="term" value="F:carbohydrate:proton symporter activity"/>
    <property type="evidence" value="ECO:0007669"/>
    <property type="project" value="TreeGrafter"/>
</dbReference>
<dbReference type="AlphaFoldDB" id="A0A5N5QB08"/>
<feature type="compositionally biased region" description="Basic and acidic residues" evidence="8">
    <location>
        <begin position="563"/>
        <end position="573"/>
    </location>
</feature>
<dbReference type="InterPro" id="IPR005828">
    <property type="entry name" value="MFS_sugar_transport-like"/>
</dbReference>
<dbReference type="FunFam" id="1.20.1250.20:FF:000090">
    <property type="entry name" value="MFS sugar transporter, putative"/>
    <property type="match status" value="1"/>
</dbReference>
<dbReference type="PANTHER" id="PTHR48022">
    <property type="entry name" value="PLASTIDIC GLUCOSE TRANSPORTER 4"/>
    <property type="match status" value="1"/>
</dbReference>
<gene>
    <name evidence="11" type="ORF">CTheo_7592</name>
</gene>
<dbReference type="SUPFAM" id="SSF103473">
    <property type="entry name" value="MFS general substrate transporter"/>
    <property type="match status" value="1"/>
</dbReference>
<proteinExistence type="inferred from homology"/>
<feature type="compositionally biased region" description="Basic and acidic residues" evidence="8">
    <location>
        <begin position="1100"/>
        <end position="1122"/>
    </location>
</feature>
<feature type="domain" description="Major facilitator superfamily (MFS) profile" evidence="10">
    <location>
        <begin position="26"/>
        <end position="489"/>
    </location>
</feature>
<feature type="transmembrane region" description="Helical" evidence="9">
    <location>
        <begin position="790"/>
        <end position="813"/>
    </location>
</feature>
<evidence type="ECO:0000256" key="1">
    <source>
        <dbReference type="ARBA" id="ARBA00004141"/>
    </source>
</evidence>
<evidence type="ECO:0000313" key="12">
    <source>
        <dbReference type="Proteomes" id="UP000383932"/>
    </source>
</evidence>
<feature type="region of interest" description="Disordered" evidence="8">
    <location>
        <begin position="1066"/>
        <end position="1122"/>
    </location>
</feature>
<dbReference type="InterPro" id="IPR003663">
    <property type="entry name" value="Sugar/inositol_transpt"/>
</dbReference>
<feature type="transmembrane region" description="Helical" evidence="9">
    <location>
        <begin position="466"/>
        <end position="485"/>
    </location>
</feature>
<dbReference type="Pfam" id="PF00083">
    <property type="entry name" value="Sugar_tr"/>
    <property type="match status" value="1"/>
</dbReference>
<dbReference type="InterPro" id="IPR050360">
    <property type="entry name" value="MFS_Sugar_Transporters"/>
</dbReference>
<keyword evidence="5 9" id="KW-1133">Transmembrane helix</keyword>
<dbReference type="PROSITE" id="PS50850">
    <property type="entry name" value="MFS"/>
    <property type="match status" value="1"/>
</dbReference>
<feature type="transmembrane region" description="Helical" evidence="9">
    <location>
        <begin position="202"/>
        <end position="219"/>
    </location>
</feature>
<feature type="transmembrane region" description="Helical" evidence="9">
    <location>
        <begin position="163"/>
        <end position="182"/>
    </location>
</feature>
<comment type="subcellular location">
    <subcellularLocation>
        <location evidence="1">Membrane</location>
        <topology evidence="1">Multi-pass membrane protein</topology>
    </subcellularLocation>
</comment>
<dbReference type="OrthoDB" id="2544694at2759"/>
<feature type="region of interest" description="Disordered" evidence="8">
    <location>
        <begin position="926"/>
        <end position="949"/>
    </location>
</feature>
<dbReference type="PRINTS" id="PR00171">
    <property type="entry name" value="SUGRTRNSPORT"/>
</dbReference>
<keyword evidence="11" id="KW-0762">Sugar transport</keyword>
<dbReference type="PROSITE" id="PS00216">
    <property type="entry name" value="SUGAR_TRANSPORT_1"/>
    <property type="match status" value="1"/>
</dbReference>
<keyword evidence="6 9" id="KW-0472">Membrane</keyword>
<feature type="transmembrane region" description="Helical" evidence="9">
    <location>
        <begin position="335"/>
        <end position="353"/>
    </location>
</feature>
<dbReference type="GO" id="GO:0016020">
    <property type="term" value="C:membrane"/>
    <property type="evidence" value="ECO:0007669"/>
    <property type="project" value="UniProtKB-SubCell"/>
</dbReference>
<dbReference type="PANTHER" id="PTHR48022:SF78">
    <property type="entry name" value="MONOSACCHARIDE TRANSPORTER, PUTATIVE (AFU_ORTHOLOGUE AFUA_2G02110)-RELATED"/>
    <property type="match status" value="1"/>
</dbReference>
<keyword evidence="12" id="KW-1185">Reference proteome</keyword>
<dbReference type="Proteomes" id="UP000383932">
    <property type="component" value="Unassembled WGS sequence"/>
</dbReference>
<evidence type="ECO:0000256" key="6">
    <source>
        <dbReference type="ARBA" id="ARBA00023136"/>
    </source>
</evidence>
<sequence>METSKLAHKRFSVTNRLQGKSLLMAFNAVCCVSIFFFGYDQGMMSGVNNSEDYINTMKYGYIGEDGTPVVTNSAKQGGIVAIYYLGTLIGCLLGGVIGDSIGRVKTVLVGCVWSIFGAALQCSAQNVPWMVCARLINGVGTGHLNAIVPVWAAEISDFSSRGAFIAQEFTLNIFGVVVAYWLEYGLSFIDGGKTQFRWRFPIAFQIIPLIILGLVVNLMPESPRWLIKMGRRDDAEYILRRLRVDPDAARQEADEIEAVVQLERGGQVNGKQSIGDNSYLGMLLGRGRPGAHVARRVQLVIWLQIVQEWVGIAAVTVYAPRIFSGAGYTQNKSNLLAGVNNITYMISTLVAVYTLDKIGRRWTLYWGAVGQGIAMFLAGGFSRLTFDAAGTSKQAQYGGAAAFFVFLYTFVFGATWLTVPWLYPTEIFPLECRARGNSWGVVGWSIGNGWLTLLTPVMFSAINEKTLYVFGACNVLSIPFVWAFYPETNQRTLEEMDLLFSADSIFAWEAEKAFARSRVEHPEVVHRTHTNDRDAMLKPTRTREDHTSVHEDDGGPKHQLKMRQRESDKESRSPARLGAENIGSNQGWVTRVLGVDPFACCSRPQPSTERLSDMVFDSTEGLKGLRIGHAAGDHLRMVKRTTDKRASCNLYTAPASGASIDSLQTSFTMTWDTSCVTSPPSAIDIYLTAPNTSANSAIHVWQKVNFAQGTYTDVLKPKWWNASTSVSLQLSFVATGTPLFLSDMPVGPTWTAHYDATSAAAAAAATDTSTPDAVYQTVNNNFNGGGLSKGALACAVLFPILAVAVALGIYVKFSRKKEAKKRQRWSQAMDKRMSTISKDWAGGRPSMSGNRHTRSSSWYVQHMGNGAGRPSSSFESGQAGIGARFGHGVHPSSIGSSPEMGQVRPRALSTLASGDRVSRVSFAADSRPSIGDSLRPTHSHGTPTRAFHKPTNASDEIQLSPTQASGPYALSADEIRAKVAQGQDSRPSVDGELRNEILQMPAATHLRAGQGSDDFIVRPESIAVVYGAVEELEPPAPSHNPVSPAGVMPMIATHASPDDMMRAYAQGRAGSSPAGPQQEMRVLYTPNNDNLAPSSAYGPDDNRKSTNSEVSHYSDGEVGKAA</sequence>
<feature type="transmembrane region" description="Helical" evidence="9">
    <location>
        <begin position="21"/>
        <end position="39"/>
    </location>
</feature>
<evidence type="ECO:0000256" key="2">
    <source>
        <dbReference type="ARBA" id="ARBA00010992"/>
    </source>
</evidence>
<evidence type="ECO:0000256" key="5">
    <source>
        <dbReference type="ARBA" id="ARBA00022989"/>
    </source>
</evidence>
<evidence type="ECO:0000256" key="9">
    <source>
        <dbReference type="SAM" id="Phobius"/>
    </source>
</evidence>
<keyword evidence="3" id="KW-0813">Transport</keyword>
<dbReference type="InterPro" id="IPR005829">
    <property type="entry name" value="Sugar_transporter_CS"/>
</dbReference>
<feature type="compositionally biased region" description="Basic and acidic residues" evidence="8">
    <location>
        <begin position="529"/>
        <end position="556"/>
    </location>
</feature>
<protein>
    <submittedName>
        <fullName evidence="11">Sugar transporter STL1</fullName>
    </submittedName>
</protein>
<reference evidence="11 12" key="1">
    <citation type="journal article" date="2019" name="Fungal Biol. Biotechnol.">
        <title>Draft genome sequence of fastidious pathogen Ceratobasidium theobromae, which causes vascular-streak dieback in Theobroma cacao.</title>
        <authorList>
            <person name="Ali S.S."/>
            <person name="Asman A."/>
            <person name="Shao J."/>
            <person name="Firmansyah A.P."/>
            <person name="Susilo A.W."/>
            <person name="Rosmana A."/>
            <person name="McMahon P."/>
            <person name="Junaid M."/>
            <person name="Guest D."/>
            <person name="Kheng T.Y."/>
            <person name="Meinhardt L.W."/>
            <person name="Bailey B.A."/>
        </authorList>
    </citation>
    <scope>NUCLEOTIDE SEQUENCE [LARGE SCALE GENOMIC DNA]</scope>
    <source>
        <strain evidence="11 12">CT2</strain>
    </source>
</reference>
<evidence type="ECO:0000256" key="7">
    <source>
        <dbReference type="ARBA" id="ARBA00049119"/>
    </source>
</evidence>
<accession>A0A5N5QB08</accession>
<evidence type="ECO:0000313" key="11">
    <source>
        <dbReference type="EMBL" id="KAB5588970.1"/>
    </source>
</evidence>
<dbReference type="NCBIfam" id="TIGR00879">
    <property type="entry name" value="SP"/>
    <property type="match status" value="1"/>
</dbReference>
<dbReference type="InterPro" id="IPR020846">
    <property type="entry name" value="MFS_dom"/>
</dbReference>
<comment type="similarity">
    <text evidence="2">Belongs to the major facilitator superfamily. Sugar transporter (TC 2.A.1.1) family.</text>
</comment>
<feature type="region of interest" description="Disordered" evidence="8">
    <location>
        <begin position="529"/>
        <end position="581"/>
    </location>
</feature>
<dbReference type="EMBL" id="SSOP01000338">
    <property type="protein sequence ID" value="KAB5588970.1"/>
    <property type="molecule type" value="Genomic_DNA"/>
</dbReference>